<dbReference type="Gene3D" id="2.60.40.640">
    <property type="match status" value="1"/>
</dbReference>
<dbReference type="AlphaFoldDB" id="A0A8K1FNB7"/>
<name>A0A8K1FNB7_PYTOL</name>
<dbReference type="Proteomes" id="UP000794436">
    <property type="component" value="Unassembled WGS sequence"/>
</dbReference>
<evidence type="ECO:0000313" key="2">
    <source>
        <dbReference type="Proteomes" id="UP000794436"/>
    </source>
</evidence>
<accession>A0A8K1FNB7</accession>
<dbReference type="OrthoDB" id="7785529at2759"/>
<gene>
    <name evidence="1" type="ORF">Poli38472_008344</name>
</gene>
<dbReference type="EMBL" id="SPLM01000037">
    <property type="protein sequence ID" value="TMW65702.1"/>
    <property type="molecule type" value="Genomic_DNA"/>
</dbReference>
<evidence type="ECO:0008006" key="3">
    <source>
        <dbReference type="Google" id="ProtNLM"/>
    </source>
</evidence>
<comment type="caution">
    <text evidence="1">The sequence shown here is derived from an EMBL/GenBank/DDBJ whole genome shotgun (WGS) entry which is preliminary data.</text>
</comment>
<keyword evidence="2" id="KW-1185">Reference proteome</keyword>
<reference evidence="1" key="1">
    <citation type="submission" date="2019-03" db="EMBL/GenBank/DDBJ databases">
        <title>Long read genome sequence of the mycoparasitic Pythium oligandrum ATCC 38472 isolated from sugarbeet rhizosphere.</title>
        <authorList>
            <person name="Gaulin E."/>
        </authorList>
    </citation>
    <scope>NUCLEOTIDE SEQUENCE</scope>
    <source>
        <strain evidence="1">ATCC 38472_TT</strain>
    </source>
</reference>
<organism evidence="1 2">
    <name type="scientific">Pythium oligandrum</name>
    <name type="common">Mycoparasitic fungus</name>
    <dbReference type="NCBI Taxonomy" id="41045"/>
    <lineage>
        <taxon>Eukaryota</taxon>
        <taxon>Sar</taxon>
        <taxon>Stramenopiles</taxon>
        <taxon>Oomycota</taxon>
        <taxon>Peronosporomycetes</taxon>
        <taxon>Pythiales</taxon>
        <taxon>Pythiaceae</taxon>
        <taxon>Pythium</taxon>
    </lineage>
</organism>
<protein>
    <recommendedName>
        <fullName evidence="3">Arrestin-like N-terminal domain-containing protein</fullName>
    </recommendedName>
</protein>
<proteinExistence type="predicted"/>
<evidence type="ECO:0000313" key="1">
    <source>
        <dbReference type="EMBL" id="TMW65702.1"/>
    </source>
</evidence>
<dbReference type="InterPro" id="IPR014752">
    <property type="entry name" value="Arrestin-like_C"/>
</dbReference>
<sequence length="79" mass="8768">MGKLGLTKKGKISISIEKPPSAAGEVVHGIIQVSISEPIRCDAVVLKTTGKEKMSWDQPTGEDLRAESFQRKYDYFDEK</sequence>